<dbReference type="InterPro" id="IPR011747">
    <property type="entry name" value="CHP02241"/>
</dbReference>
<reference evidence="1 2" key="1">
    <citation type="submission" date="2024-03" db="EMBL/GenBank/DDBJ databases">
        <title>The complete genome of Streptomyces sirii sp.nov.</title>
        <authorList>
            <person name="Zakalyukina Y.V."/>
            <person name="Belik A.R."/>
            <person name="Biryukov M.V."/>
            <person name="Baturina O.A."/>
            <person name="Kabilov M.R."/>
        </authorList>
    </citation>
    <scope>NUCLEOTIDE SEQUENCE [LARGE SCALE GENOMIC DNA]</scope>
    <source>
        <strain evidence="1 2">BP-8</strain>
    </source>
</reference>
<accession>A0ABZ2QFX7</accession>
<gene>
    <name evidence="1" type="ORF">WAB15_05280</name>
</gene>
<organism evidence="1 2">
    <name type="scientific">Streptomyces sirii</name>
    <dbReference type="NCBI Taxonomy" id="3127701"/>
    <lineage>
        <taxon>Bacteria</taxon>
        <taxon>Bacillati</taxon>
        <taxon>Actinomycetota</taxon>
        <taxon>Actinomycetes</taxon>
        <taxon>Kitasatosporales</taxon>
        <taxon>Streptomycetaceae</taxon>
        <taxon>Streptomyces</taxon>
    </lineage>
</organism>
<dbReference type="Proteomes" id="UP001626628">
    <property type="component" value="Chromosome"/>
</dbReference>
<proteinExistence type="predicted"/>
<dbReference type="InterPro" id="IPR010667">
    <property type="entry name" value="Phage_T4_Gp19"/>
</dbReference>
<name>A0ABZ2QFX7_9ACTN</name>
<dbReference type="PANTHER" id="PTHR38009:SF1">
    <property type="entry name" value="CONSERVED HYPOTHETICAL PHAGE TAIL PROTEIN"/>
    <property type="match status" value="1"/>
</dbReference>
<dbReference type="PANTHER" id="PTHR38009">
    <property type="entry name" value="CONSERVED HYPOTHETICAL PHAGE TAIL PROTEIN"/>
    <property type="match status" value="1"/>
</dbReference>
<sequence>MAIGDVYSTNLFSVELGKFQVETVQSVTPPTSQLDVVETGQISATGEPVVRKQPAPHPQSGEITVTRGMDKSRAFTEWINTSLEQRDIDSARQNVTIVQYDVNKKPVIRYHLTNAWASQLQGVDLDASSTSPATEQVTITYEECTIERA</sequence>
<evidence type="ECO:0000313" key="1">
    <source>
        <dbReference type="EMBL" id="WXK75419.1"/>
    </source>
</evidence>
<dbReference type="RefSeq" id="WP_407285502.1">
    <property type="nucleotide sequence ID" value="NZ_CP147982.1"/>
</dbReference>
<dbReference type="NCBIfam" id="TIGR02241">
    <property type="entry name" value="conserved hypothetical phage tail region protein"/>
    <property type="match status" value="1"/>
</dbReference>
<dbReference type="Pfam" id="PF06841">
    <property type="entry name" value="Phage_T4_gp19"/>
    <property type="match status" value="1"/>
</dbReference>
<protein>
    <submittedName>
        <fullName evidence="1">Phage tail protein</fullName>
    </submittedName>
</protein>
<evidence type="ECO:0000313" key="2">
    <source>
        <dbReference type="Proteomes" id="UP001626628"/>
    </source>
</evidence>
<dbReference type="EMBL" id="CP147982">
    <property type="protein sequence ID" value="WXK75419.1"/>
    <property type="molecule type" value="Genomic_DNA"/>
</dbReference>
<keyword evidence="2" id="KW-1185">Reference proteome</keyword>